<dbReference type="EMBL" id="BOMH01000099">
    <property type="protein sequence ID" value="GID71122.1"/>
    <property type="molecule type" value="Genomic_DNA"/>
</dbReference>
<organism evidence="1 2">
    <name type="scientific">Actinoplanes cyaneus</name>
    <dbReference type="NCBI Taxonomy" id="52696"/>
    <lineage>
        <taxon>Bacteria</taxon>
        <taxon>Bacillati</taxon>
        <taxon>Actinomycetota</taxon>
        <taxon>Actinomycetes</taxon>
        <taxon>Micromonosporales</taxon>
        <taxon>Micromonosporaceae</taxon>
        <taxon>Actinoplanes</taxon>
    </lineage>
</organism>
<proteinExistence type="predicted"/>
<reference evidence="1" key="1">
    <citation type="submission" date="2021-01" db="EMBL/GenBank/DDBJ databases">
        <title>Whole genome shotgun sequence of Actinoplanes cyaneus NBRC 14990.</title>
        <authorList>
            <person name="Komaki H."/>
            <person name="Tamura T."/>
        </authorList>
    </citation>
    <scope>NUCLEOTIDE SEQUENCE</scope>
    <source>
        <strain evidence="1">NBRC 14990</strain>
    </source>
</reference>
<gene>
    <name evidence="1" type="ORF">Acy02nite_90030</name>
</gene>
<dbReference type="AlphaFoldDB" id="A0A919M9R0"/>
<evidence type="ECO:0000313" key="1">
    <source>
        <dbReference type="EMBL" id="GID71122.1"/>
    </source>
</evidence>
<name>A0A919M9R0_9ACTN</name>
<evidence type="ECO:0000313" key="2">
    <source>
        <dbReference type="Proteomes" id="UP000619479"/>
    </source>
</evidence>
<protein>
    <submittedName>
        <fullName evidence="1">Uncharacterized protein</fullName>
    </submittedName>
</protein>
<dbReference type="Proteomes" id="UP000619479">
    <property type="component" value="Unassembled WGS sequence"/>
</dbReference>
<sequence length="116" mass="12016">MQQVEAAGIAESLDLLEQMQDRDRGVLLTALAQMIAVGVDEGGPIARRPDQVVGFGDSGVALDGVQREVEPAGAFEQADAFVEQGVDVVPPFAGGGGLWPVGRLVLTVSRGSTRTA</sequence>
<keyword evidence="2" id="KW-1185">Reference proteome</keyword>
<accession>A0A919M9R0</accession>
<comment type="caution">
    <text evidence="1">The sequence shown here is derived from an EMBL/GenBank/DDBJ whole genome shotgun (WGS) entry which is preliminary data.</text>
</comment>